<evidence type="ECO:0000313" key="1">
    <source>
        <dbReference type="EMBL" id="KZP21260.1"/>
    </source>
</evidence>
<protein>
    <submittedName>
        <fullName evidence="1">Uncharacterized protein</fullName>
    </submittedName>
</protein>
<dbReference type="Proteomes" id="UP000076532">
    <property type="component" value="Unassembled WGS sequence"/>
</dbReference>
<proteinExistence type="predicted"/>
<sequence length="133" mass="13931">MFPVLISPRGRIRGAEGEGAGPVARSARSSYLCGRTLPRVFVFHVGGAEDDEKEGASGIEKPTTEEVGSCNLDQGEVVLGRRSAAQDVGGAFATGLAGGGVGVEGAALRMTQGWGKRREARLCLSWEPRTVRC</sequence>
<name>A0A166JVN8_9AGAM</name>
<gene>
    <name evidence="1" type="ORF">FIBSPDRAFT_508057</name>
</gene>
<dbReference type="AlphaFoldDB" id="A0A166JVN8"/>
<dbReference type="EMBL" id="KV417548">
    <property type="protein sequence ID" value="KZP21260.1"/>
    <property type="molecule type" value="Genomic_DNA"/>
</dbReference>
<accession>A0A166JVN8</accession>
<evidence type="ECO:0000313" key="2">
    <source>
        <dbReference type="Proteomes" id="UP000076532"/>
    </source>
</evidence>
<reference evidence="1 2" key="1">
    <citation type="journal article" date="2016" name="Mol. Biol. Evol.">
        <title>Comparative Genomics of Early-Diverging Mushroom-Forming Fungi Provides Insights into the Origins of Lignocellulose Decay Capabilities.</title>
        <authorList>
            <person name="Nagy L.G."/>
            <person name="Riley R."/>
            <person name="Tritt A."/>
            <person name="Adam C."/>
            <person name="Daum C."/>
            <person name="Floudas D."/>
            <person name="Sun H."/>
            <person name="Yadav J.S."/>
            <person name="Pangilinan J."/>
            <person name="Larsson K.H."/>
            <person name="Matsuura K."/>
            <person name="Barry K."/>
            <person name="Labutti K."/>
            <person name="Kuo R."/>
            <person name="Ohm R.A."/>
            <person name="Bhattacharya S.S."/>
            <person name="Shirouzu T."/>
            <person name="Yoshinaga Y."/>
            <person name="Martin F.M."/>
            <person name="Grigoriev I.V."/>
            <person name="Hibbett D.S."/>
        </authorList>
    </citation>
    <scope>NUCLEOTIDE SEQUENCE [LARGE SCALE GENOMIC DNA]</scope>
    <source>
        <strain evidence="1 2">CBS 109695</strain>
    </source>
</reference>
<keyword evidence="2" id="KW-1185">Reference proteome</keyword>
<organism evidence="1 2">
    <name type="scientific">Athelia psychrophila</name>
    <dbReference type="NCBI Taxonomy" id="1759441"/>
    <lineage>
        <taxon>Eukaryota</taxon>
        <taxon>Fungi</taxon>
        <taxon>Dikarya</taxon>
        <taxon>Basidiomycota</taxon>
        <taxon>Agaricomycotina</taxon>
        <taxon>Agaricomycetes</taxon>
        <taxon>Agaricomycetidae</taxon>
        <taxon>Atheliales</taxon>
        <taxon>Atheliaceae</taxon>
        <taxon>Athelia</taxon>
    </lineage>
</organism>